<dbReference type="Pfam" id="PF07045">
    <property type="entry name" value="DUF1330"/>
    <property type="match status" value="1"/>
</dbReference>
<accession>A0ABU8W990</accession>
<reference evidence="2 3" key="1">
    <citation type="submission" date="2024-03" db="EMBL/GenBank/DDBJ databases">
        <title>Novel species of the genus Variovorax.</title>
        <authorList>
            <person name="Liu Q."/>
            <person name="Xin Y.-H."/>
        </authorList>
    </citation>
    <scope>NUCLEOTIDE SEQUENCE [LARGE SCALE GENOMIC DNA]</scope>
    <source>
        <strain evidence="2 3">KACC 18501</strain>
    </source>
</reference>
<evidence type="ECO:0000259" key="1">
    <source>
        <dbReference type="Pfam" id="PF07045"/>
    </source>
</evidence>
<name>A0ABU8W990_9BURK</name>
<proteinExistence type="predicted"/>
<evidence type="ECO:0000313" key="2">
    <source>
        <dbReference type="EMBL" id="MEJ8826610.1"/>
    </source>
</evidence>
<dbReference type="InterPro" id="IPR010753">
    <property type="entry name" value="DUF1330"/>
</dbReference>
<dbReference type="SUPFAM" id="SSF54909">
    <property type="entry name" value="Dimeric alpha+beta barrel"/>
    <property type="match status" value="1"/>
</dbReference>
<comment type="caution">
    <text evidence="2">The sequence shown here is derived from an EMBL/GenBank/DDBJ whole genome shotgun (WGS) entry which is preliminary data.</text>
</comment>
<evidence type="ECO:0000313" key="3">
    <source>
        <dbReference type="Proteomes" id="UP001363010"/>
    </source>
</evidence>
<sequence length="96" mass="10314">MPKAYWVSTYRAVNDSDKLAAYAKLAGPALVANGARFLARGEPSKVYELGLMQRTVLIEFDSVEQAMAAHDSPAYQAALAALGDGADREIRIIEGV</sequence>
<feature type="domain" description="DUF1330" evidence="1">
    <location>
        <begin position="3"/>
        <end position="96"/>
    </location>
</feature>
<gene>
    <name evidence="2" type="ORF">WKW80_32120</name>
</gene>
<dbReference type="RefSeq" id="WP_340367647.1">
    <property type="nucleotide sequence ID" value="NZ_JBBKZV010000037.1"/>
</dbReference>
<dbReference type="Proteomes" id="UP001363010">
    <property type="component" value="Unassembled WGS sequence"/>
</dbReference>
<protein>
    <submittedName>
        <fullName evidence="2">DUF1330 domain-containing protein</fullName>
    </submittedName>
</protein>
<organism evidence="2 3">
    <name type="scientific">Variovorax humicola</name>
    <dbReference type="NCBI Taxonomy" id="1769758"/>
    <lineage>
        <taxon>Bacteria</taxon>
        <taxon>Pseudomonadati</taxon>
        <taxon>Pseudomonadota</taxon>
        <taxon>Betaproteobacteria</taxon>
        <taxon>Burkholderiales</taxon>
        <taxon>Comamonadaceae</taxon>
        <taxon>Variovorax</taxon>
    </lineage>
</organism>
<dbReference type="Gene3D" id="3.30.70.100">
    <property type="match status" value="1"/>
</dbReference>
<dbReference type="EMBL" id="JBBKZV010000037">
    <property type="protein sequence ID" value="MEJ8826610.1"/>
    <property type="molecule type" value="Genomic_DNA"/>
</dbReference>
<keyword evidence="3" id="KW-1185">Reference proteome</keyword>
<dbReference type="InterPro" id="IPR011008">
    <property type="entry name" value="Dimeric_a/b-barrel"/>
</dbReference>